<sequence>MHTALSALTAARLQLVELILPAGQIKTYTSGGSVGFKNANKSSPLAAERAAAELARRALEKGYFSVSVQLKGMGRNKQIAVQALAAGGVSVTQLREVTPTPYNGCRLPRKRRV</sequence>
<reference evidence="5 6" key="1">
    <citation type="journal article" date="2013" name="BMC Genomics">
        <title>Reconstruction of the lipid metabolism for the microalga Monoraphidium neglectum from its genome sequence reveals characteristics suitable for biofuel production.</title>
        <authorList>
            <person name="Bogen C."/>
            <person name="Al-Dilaimi A."/>
            <person name="Albersmeier A."/>
            <person name="Wichmann J."/>
            <person name="Grundmann M."/>
            <person name="Rupp O."/>
            <person name="Lauersen K.J."/>
            <person name="Blifernez-Klassen O."/>
            <person name="Kalinowski J."/>
            <person name="Goesmann A."/>
            <person name="Mussgnug J.H."/>
            <person name="Kruse O."/>
        </authorList>
    </citation>
    <scope>NUCLEOTIDE SEQUENCE [LARGE SCALE GENOMIC DNA]</scope>
    <source>
        <strain evidence="5 6">SAG 48.87</strain>
    </source>
</reference>
<keyword evidence="6" id="KW-1185">Reference proteome</keyword>
<dbReference type="Pfam" id="PF00411">
    <property type="entry name" value="Ribosomal_S11"/>
    <property type="match status" value="1"/>
</dbReference>
<gene>
    <name evidence="5" type="ORF">MNEG_1612</name>
</gene>
<dbReference type="HAMAP" id="MF_01310">
    <property type="entry name" value="Ribosomal_uS11"/>
    <property type="match status" value="1"/>
</dbReference>
<dbReference type="GO" id="GO:0003735">
    <property type="term" value="F:structural constituent of ribosome"/>
    <property type="evidence" value="ECO:0007669"/>
    <property type="project" value="InterPro"/>
</dbReference>
<evidence type="ECO:0000256" key="3">
    <source>
        <dbReference type="ARBA" id="ARBA00023274"/>
    </source>
</evidence>
<keyword evidence="4" id="KW-0732">Signal</keyword>
<dbReference type="KEGG" id="mng:MNEG_1612"/>
<dbReference type="InterPro" id="IPR036967">
    <property type="entry name" value="Ribosomal_uS11_sf"/>
</dbReference>
<evidence type="ECO:0000256" key="4">
    <source>
        <dbReference type="SAM" id="SignalP"/>
    </source>
</evidence>
<proteinExistence type="inferred from homology"/>
<dbReference type="GO" id="GO:0006412">
    <property type="term" value="P:translation"/>
    <property type="evidence" value="ECO:0007669"/>
    <property type="project" value="InterPro"/>
</dbReference>
<keyword evidence="3" id="KW-0687">Ribonucleoprotein</keyword>
<evidence type="ECO:0000313" key="5">
    <source>
        <dbReference type="EMBL" id="KIZ06348.1"/>
    </source>
</evidence>
<dbReference type="GeneID" id="25733848"/>
<organism evidence="5 6">
    <name type="scientific">Monoraphidium neglectum</name>
    <dbReference type="NCBI Taxonomy" id="145388"/>
    <lineage>
        <taxon>Eukaryota</taxon>
        <taxon>Viridiplantae</taxon>
        <taxon>Chlorophyta</taxon>
        <taxon>core chlorophytes</taxon>
        <taxon>Chlorophyceae</taxon>
        <taxon>CS clade</taxon>
        <taxon>Sphaeropleales</taxon>
        <taxon>Selenastraceae</taxon>
        <taxon>Monoraphidium</taxon>
    </lineage>
</organism>
<dbReference type="GO" id="GO:1990904">
    <property type="term" value="C:ribonucleoprotein complex"/>
    <property type="evidence" value="ECO:0007669"/>
    <property type="project" value="UniProtKB-KW"/>
</dbReference>
<dbReference type="RefSeq" id="XP_013905367.1">
    <property type="nucleotide sequence ID" value="XM_014049913.1"/>
</dbReference>
<name>A0A0D2K7Z2_9CHLO</name>
<protein>
    <submittedName>
        <fullName evidence="5">Ribosomal protein S11</fullName>
    </submittedName>
</protein>
<dbReference type="Proteomes" id="UP000054498">
    <property type="component" value="Unassembled WGS sequence"/>
</dbReference>
<dbReference type="InterPro" id="IPR001971">
    <property type="entry name" value="Ribosomal_uS11"/>
</dbReference>
<keyword evidence="2 5" id="KW-0689">Ribosomal protein</keyword>
<dbReference type="AlphaFoldDB" id="A0A0D2K7Z2"/>
<evidence type="ECO:0000256" key="1">
    <source>
        <dbReference type="ARBA" id="ARBA00006194"/>
    </source>
</evidence>
<evidence type="ECO:0000313" key="6">
    <source>
        <dbReference type="Proteomes" id="UP000054498"/>
    </source>
</evidence>
<dbReference type="PANTHER" id="PTHR11759">
    <property type="entry name" value="40S RIBOSOMAL PROTEIN S14/30S RIBOSOMAL PROTEIN S11"/>
    <property type="match status" value="1"/>
</dbReference>
<dbReference type="GO" id="GO:0005840">
    <property type="term" value="C:ribosome"/>
    <property type="evidence" value="ECO:0007669"/>
    <property type="project" value="UniProtKB-KW"/>
</dbReference>
<comment type="similarity">
    <text evidence="1">Belongs to the universal ribosomal protein uS11 family.</text>
</comment>
<accession>A0A0D2K7Z2</accession>
<evidence type="ECO:0000256" key="2">
    <source>
        <dbReference type="ARBA" id="ARBA00022980"/>
    </source>
</evidence>
<dbReference type="SUPFAM" id="SSF53137">
    <property type="entry name" value="Translational machinery components"/>
    <property type="match status" value="1"/>
</dbReference>
<dbReference type="STRING" id="145388.A0A0D2K7Z2"/>
<feature type="signal peptide" evidence="4">
    <location>
        <begin position="1"/>
        <end position="18"/>
    </location>
</feature>
<dbReference type="PIRSF" id="PIRSF002131">
    <property type="entry name" value="Ribosomal_S11"/>
    <property type="match status" value="1"/>
</dbReference>
<dbReference type="Gene3D" id="3.30.420.80">
    <property type="entry name" value="Ribosomal protein S11"/>
    <property type="match status" value="1"/>
</dbReference>
<feature type="chain" id="PRO_5002245994" evidence="4">
    <location>
        <begin position="19"/>
        <end position="113"/>
    </location>
</feature>
<dbReference type="EMBL" id="KK100384">
    <property type="protein sequence ID" value="KIZ06348.1"/>
    <property type="molecule type" value="Genomic_DNA"/>
</dbReference>
<dbReference type="OrthoDB" id="535480at2759"/>